<keyword evidence="1" id="KW-1185">Reference proteome</keyword>
<reference evidence="1" key="1">
    <citation type="submission" date="2012-04" db="EMBL/GenBank/DDBJ databases">
        <title>The Genome Sequence of Loa loa.</title>
        <authorList>
            <consortium name="The Broad Institute Genome Sequencing Platform"/>
            <consortium name="Broad Institute Genome Sequencing Center for Infectious Disease"/>
            <person name="Nutman T.B."/>
            <person name="Fink D.L."/>
            <person name="Russ C."/>
            <person name="Young S."/>
            <person name="Zeng Q."/>
            <person name="Gargeya S."/>
            <person name="Alvarado L."/>
            <person name="Berlin A."/>
            <person name="Chapman S.B."/>
            <person name="Chen Z."/>
            <person name="Freedman E."/>
            <person name="Gellesch M."/>
            <person name="Goldberg J."/>
            <person name="Griggs A."/>
            <person name="Gujja S."/>
            <person name="Heilman E.R."/>
            <person name="Heiman D."/>
            <person name="Howarth C."/>
            <person name="Mehta T."/>
            <person name="Neiman D."/>
            <person name="Pearson M."/>
            <person name="Roberts A."/>
            <person name="Saif S."/>
            <person name="Shea T."/>
            <person name="Shenoy N."/>
            <person name="Sisk P."/>
            <person name="Stolte C."/>
            <person name="Sykes S."/>
            <person name="White J."/>
            <person name="Yandava C."/>
            <person name="Haas B."/>
            <person name="Henn M.R."/>
            <person name="Nusbaum C."/>
            <person name="Birren B."/>
        </authorList>
    </citation>
    <scope>NUCLEOTIDE SEQUENCE [LARGE SCALE GENOMIC DNA]</scope>
</reference>
<dbReference type="Proteomes" id="UP000095285">
    <property type="component" value="Unassembled WGS sequence"/>
</dbReference>
<sequence length="76" mass="8803">MSKKLGFVGPRETYFYVSHDWYDSGCIMVYDRMEIMLELPCPLPSGMLESVQTNEIGECWEITVILLSKDIVTFVF</sequence>
<evidence type="ECO:0000313" key="1">
    <source>
        <dbReference type="Proteomes" id="UP000095285"/>
    </source>
</evidence>
<name>A0A1I7VVV0_LOALO</name>
<accession>A0A1I7VVV0</accession>
<dbReference type="WBParaSite" id="EN70_6830">
    <property type="protein sequence ID" value="EN70_6830"/>
    <property type="gene ID" value="EN70_6830"/>
</dbReference>
<dbReference type="AlphaFoldDB" id="A0A1I7VVV0"/>
<organism evidence="1 2">
    <name type="scientific">Loa loa</name>
    <name type="common">Eye worm</name>
    <name type="synonym">Filaria loa</name>
    <dbReference type="NCBI Taxonomy" id="7209"/>
    <lineage>
        <taxon>Eukaryota</taxon>
        <taxon>Metazoa</taxon>
        <taxon>Ecdysozoa</taxon>
        <taxon>Nematoda</taxon>
        <taxon>Chromadorea</taxon>
        <taxon>Rhabditida</taxon>
        <taxon>Spirurina</taxon>
        <taxon>Spiruromorpha</taxon>
        <taxon>Filarioidea</taxon>
        <taxon>Onchocercidae</taxon>
        <taxon>Loa</taxon>
    </lineage>
</organism>
<evidence type="ECO:0000313" key="2">
    <source>
        <dbReference type="WBParaSite" id="EN70_6830"/>
    </source>
</evidence>
<reference evidence="2" key="2">
    <citation type="submission" date="2016-11" db="UniProtKB">
        <authorList>
            <consortium name="WormBaseParasite"/>
        </authorList>
    </citation>
    <scope>IDENTIFICATION</scope>
</reference>
<proteinExistence type="predicted"/>
<protein>
    <submittedName>
        <fullName evidence="2">Agenet domain-containing protein</fullName>
    </submittedName>
</protein>